<comment type="cofactor">
    <cofactor evidence="1">
        <name>Zn(2+)</name>
        <dbReference type="ChEBI" id="CHEBI:29105"/>
    </cofactor>
</comment>
<dbReference type="InterPro" id="IPR000361">
    <property type="entry name" value="ATAP_core_dom"/>
</dbReference>
<dbReference type="EMBL" id="MCFI01000001">
    <property type="protein sequence ID" value="ORY87648.1"/>
    <property type="molecule type" value="Genomic_DNA"/>
</dbReference>
<evidence type="ECO:0000256" key="16">
    <source>
        <dbReference type="SAM" id="MobiDB-lite"/>
    </source>
</evidence>
<keyword evidence="10" id="KW-0862">Zinc</keyword>
<evidence type="ECO:0000256" key="8">
    <source>
        <dbReference type="ARBA" id="ARBA00022723"/>
    </source>
</evidence>
<evidence type="ECO:0000256" key="15">
    <source>
        <dbReference type="ARBA" id="ARBA00045897"/>
    </source>
</evidence>
<dbReference type="InterPro" id="IPR011249">
    <property type="entry name" value="Metalloenz_LuxS/M16"/>
</dbReference>
<dbReference type="Pfam" id="PF08367">
    <property type="entry name" value="M16C_assoc"/>
    <property type="match status" value="1"/>
</dbReference>
<evidence type="ECO:0000256" key="1">
    <source>
        <dbReference type="ARBA" id="ARBA00001947"/>
    </source>
</evidence>
<dbReference type="GO" id="GO:0016226">
    <property type="term" value="P:iron-sulfur cluster assembly"/>
    <property type="evidence" value="ECO:0007669"/>
    <property type="project" value="InterPro"/>
</dbReference>
<dbReference type="PANTHER" id="PTHR43016">
    <property type="entry name" value="PRESEQUENCE PROTEASE"/>
    <property type="match status" value="1"/>
</dbReference>
<accession>A0A1Y2FUH6</accession>
<dbReference type="InterPro" id="IPR055130">
    <property type="entry name" value="PreP_C"/>
</dbReference>
<feature type="domain" description="Peptidase M16C associated" evidence="17">
    <location>
        <begin position="477"/>
        <end position="724"/>
    </location>
</feature>
<dbReference type="Pfam" id="PF05193">
    <property type="entry name" value="Peptidase_M16_C"/>
    <property type="match status" value="1"/>
</dbReference>
<dbReference type="InterPro" id="IPR035903">
    <property type="entry name" value="HesB-like_dom_sf"/>
</dbReference>
<dbReference type="RefSeq" id="XP_040728143.1">
    <property type="nucleotide sequence ID" value="XM_040868241.1"/>
</dbReference>
<evidence type="ECO:0000256" key="10">
    <source>
        <dbReference type="ARBA" id="ARBA00022833"/>
    </source>
</evidence>
<dbReference type="InterPro" id="IPR013578">
    <property type="entry name" value="Peptidase_M16C_assoc"/>
</dbReference>
<dbReference type="Pfam" id="PF22516">
    <property type="entry name" value="PreP_C"/>
    <property type="match status" value="1"/>
</dbReference>
<dbReference type="GO" id="GO:0005758">
    <property type="term" value="C:mitochondrial intermembrane space"/>
    <property type="evidence" value="ECO:0007669"/>
    <property type="project" value="UniProtKB-SubCell"/>
</dbReference>
<organism evidence="18 19">
    <name type="scientific">Protomyces lactucae-debilis</name>
    <dbReference type="NCBI Taxonomy" id="2754530"/>
    <lineage>
        <taxon>Eukaryota</taxon>
        <taxon>Fungi</taxon>
        <taxon>Dikarya</taxon>
        <taxon>Ascomycota</taxon>
        <taxon>Taphrinomycotina</taxon>
        <taxon>Taphrinomycetes</taxon>
        <taxon>Taphrinales</taxon>
        <taxon>Protomycetaceae</taxon>
        <taxon>Protomyces</taxon>
    </lineage>
</organism>
<dbReference type="GO" id="GO:0046872">
    <property type="term" value="F:metal ion binding"/>
    <property type="evidence" value="ECO:0007669"/>
    <property type="project" value="UniProtKB-KW"/>
</dbReference>
<keyword evidence="8" id="KW-0479">Metal-binding</keyword>
<comment type="similarity">
    <text evidence="4">Belongs to the peptidase M16 family. PreP subfamily.</text>
</comment>
<comment type="subunit">
    <text evidence="5">Monomer and homodimer; homodimerization is induced by binding of the substrate.</text>
</comment>
<evidence type="ECO:0000256" key="2">
    <source>
        <dbReference type="ARBA" id="ARBA00004305"/>
    </source>
</evidence>
<dbReference type="FunFam" id="3.30.830.10:FF:000011">
    <property type="entry name" value="Presequence protease, mitochondrial"/>
    <property type="match status" value="1"/>
</dbReference>
<dbReference type="GO" id="GO:0051536">
    <property type="term" value="F:iron-sulfur cluster binding"/>
    <property type="evidence" value="ECO:0007669"/>
    <property type="project" value="InterPro"/>
</dbReference>
<comment type="caution">
    <text evidence="18">The sequence shown here is derived from an EMBL/GenBank/DDBJ whole genome shotgun (WGS) entry which is preliminary data.</text>
</comment>
<protein>
    <recommendedName>
        <fullName evidence="6">Presequence protease, mitochondrial</fullName>
    </recommendedName>
    <alternativeName>
        <fullName evidence="14">Pitrilysin metalloproteinase</fullName>
    </alternativeName>
</protein>
<dbReference type="OMA" id="NYLYYIR"/>
<evidence type="ECO:0000313" key="18">
    <source>
        <dbReference type="EMBL" id="ORY87648.1"/>
    </source>
</evidence>
<dbReference type="SUPFAM" id="SSF89360">
    <property type="entry name" value="HesB-like domain"/>
    <property type="match status" value="1"/>
</dbReference>
<dbReference type="OrthoDB" id="10250783at2759"/>
<gene>
    <name evidence="18" type="ORF">BCR37DRAFT_363286</name>
</gene>
<evidence type="ECO:0000313" key="19">
    <source>
        <dbReference type="Proteomes" id="UP000193685"/>
    </source>
</evidence>
<keyword evidence="12" id="KW-0482">Metalloprotease</keyword>
<dbReference type="Gene3D" id="3.30.830.10">
    <property type="entry name" value="Metalloenzyme, LuxS/M16 peptidase-like"/>
    <property type="match status" value="4"/>
</dbReference>
<dbReference type="NCBIfam" id="TIGR00049">
    <property type="entry name" value="iron-sulfur cluster assembly accessory protein"/>
    <property type="match status" value="1"/>
</dbReference>
<dbReference type="GO" id="GO:0004222">
    <property type="term" value="F:metalloendopeptidase activity"/>
    <property type="evidence" value="ECO:0007669"/>
    <property type="project" value="TreeGrafter"/>
</dbReference>
<dbReference type="SMART" id="SM01264">
    <property type="entry name" value="M16C_associated"/>
    <property type="match status" value="1"/>
</dbReference>
<dbReference type="Pfam" id="PF01521">
    <property type="entry name" value="Fe-S_biosyn"/>
    <property type="match status" value="1"/>
</dbReference>
<keyword evidence="9" id="KW-0378">Hydrolase</keyword>
<evidence type="ECO:0000256" key="5">
    <source>
        <dbReference type="ARBA" id="ARBA00011853"/>
    </source>
</evidence>
<evidence type="ECO:0000256" key="7">
    <source>
        <dbReference type="ARBA" id="ARBA00022670"/>
    </source>
</evidence>
<dbReference type="FunFam" id="3.30.830.10:FF:000009">
    <property type="entry name" value="Presequence protease, mitochondrial"/>
    <property type="match status" value="1"/>
</dbReference>
<feature type="region of interest" description="Disordered" evidence="16">
    <location>
        <begin position="999"/>
        <end position="1026"/>
    </location>
</feature>
<dbReference type="FunFam" id="3.30.830.10:FF:000013">
    <property type="entry name" value="Mitochondrial presequence protease"/>
    <property type="match status" value="1"/>
</dbReference>
<evidence type="ECO:0000256" key="12">
    <source>
        <dbReference type="ARBA" id="ARBA00023049"/>
    </source>
</evidence>
<reference evidence="18 19" key="1">
    <citation type="submission" date="2016-07" db="EMBL/GenBank/DDBJ databases">
        <title>Pervasive Adenine N6-methylation of Active Genes in Fungi.</title>
        <authorList>
            <consortium name="DOE Joint Genome Institute"/>
            <person name="Mondo S.J."/>
            <person name="Dannebaum R.O."/>
            <person name="Kuo R.C."/>
            <person name="Labutti K."/>
            <person name="Haridas S."/>
            <person name="Kuo A."/>
            <person name="Salamov A."/>
            <person name="Ahrendt S.R."/>
            <person name="Lipzen A."/>
            <person name="Sullivan W."/>
            <person name="Andreopoulos W.B."/>
            <person name="Clum A."/>
            <person name="Lindquist E."/>
            <person name="Daum C."/>
            <person name="Ramamoorthy G.K."/>
            <person name="Gryganskyi A."/>
            <person name="Culley D."/>
            <person name="Magnuson J.K."/>
            <person name="James T.Y."/>
            <person name="O'Malley M.A."/>
            <person name="Stajich J.E."/>
            <person name="Spatafora J.W."/>
            <person name="Visel A."/>
            <person name="Grigoriev I.V."/>
        </authorList>
    </citation>
    <scope>NUCLEOTIDE SEQUENCE [LARGE SCALE GENOMIC DNA]</scope>
    <source>
        <strain evidence="18 19">12-1054</strain>
    </source>
</reference>
<feature type="compositionally biased region" description="Low complexity" evidence="16">
    <location>
        <begin position="1003"/>
        <end position="1020"/>
    </location>
</feature>
<keyword evidence="11" id="KW-0809">Transit peptide</keyword>
<keyword evidence="13" id="KW-0496">Mitochondrion</keyword>
<dbReference type="GO" id="GO:0005759">
    <property type="term" value="C:mitochondrial matrix"/>
    <property type="evidence" value="ECO:0007669"/>
    <property type="project" value="UniProtKB-SubCell"/>
</dbReference>
<dbReference type="SUPFAM" id="SSF63411">
    <property type="entry name" value="LuxS/MPP-like metallohydrolase"/>
    <property type="match status" value="4"/>
</dbReference>
<dbReference type="STRING" id="56484.A0A1Y2FUH6"/>
<evidence type="ECO:0000256" key="3">
    <source>
        <dbReference type="ARBA" id="ARBA00004569"/>
    </source>
</evidence>
<evidence type="ECO:0000259" key="17">
    <source>
        <dbReference type="SMART" id="SM01264"/>
    </source>
</evidence>
<name>A0A1Y2FUH6_PROLT</name>
<evidence type="ECO:0000256" key="14">
    <source>
        <dbReference type="ARBA" id="ARBA00034552"/>
    </source>
</evidence>
<dbReference type="Gene3D" id="2.60.300.12">
    <property type="entry name" value="HesB-like domain"/>
    <property type="match status" value="1"/>
</dbReference>
<evidence type="ECO:0000256" key="11">
    <source>
        <dbReference type="ARBA" id="ARBA00022946"/>
    </source>
</evidence>
<dbReference type="GeneID" id="63784840"/>
<evidence type="ECO:0000256" key="13">
    <source>
        <dbReference type="ARBA" id="ARBA00023128"/>
    </source>
</evidence>
<dbReference type="PANTHER" id="PTHR43016:SF13">
    <property type="entry name" value="PRESEQUENCE PROTEASE, MITOCHONDRIAL"/>
    <property type="match status" value="1"/>
</dbReference>
<dbReference type="GO" id="GO:0016485">
    <property type="term" value="P:protein processing"/>
    <property type="evidence" value="ECO:0007669"/>
    <property type="project" value="TreeGrafter"/>
</dbReference>
<dbReference type="InterPro" id="IPR007863">
    <property type="entry name" value="Peptidase_M16_C"/>
</dbReference>
<keyword evidence="7" id="KW-0645">Protease</keyword>
<evidence type="ECO:0000256" key="9">
    <source>
        <dbReference type="ARBA" id="ARBA00022801"/>
    </source>
</evidence>
<keyword evidence="19" id="KW-1185">Reference proteome</keyword>
<dbReference type="AlphaFoldDB" id="A0A1Y2FUH6"/>
<comment type="subcellular location">
    <subcellularLocation>
        <location evidence="3">Mitochondrion intermembrane space</location>
    </subcellularLocation>
    <subcellularLocation>
        <location evidence="2">Mitochondrion matrix</location>
    </subcellularLocation>
</comment>
<dbReference type="Proteomes" id="UP000193685">
    <property type="component" value="Unassembled WGS sequence"/>
</dbReference>
<dbReference type="InterPro" id="IPR016092">
    <property type="entry name" value="ATAP"/>
</dbReference>
<proteinExistence type="inferred from homology"/>
<comment type="function">
    <text evidence="15">Degrades mitochondrial transit peptides after their cleavage in the intermembrane space or in the matrix, and presequence peptides; clearance of these peptides is required to keep the presequence processing machinery running. Preferentially cleaves the N-terminal side of paired basic amino acid residues. Also degrades other unstructured peptides. May function as an ATP-dependent peptidase as opposed to a metalloendopeptidase.</text>
</comment>
<sequence>MMLQFARLSRRCPIHATRRIHGFTVQRTKHVPELQLEATLLRHDRTGLQHLHIAKDDSNNVFSIGFATPPTDSTGVPHMLEHTTLCGSHKYPVRDPFFKMLNRSLANYMNAFTAADYTFYPFATVNKADHANLRDVYLDATLFPRLREIDFQQEGWRLEHKDPKDTATPIEFKGVVYNEMKGQMSDASYLFYIMFQREMYRGTIYGNDSGGDPKNIPDLTYQQLVDFHKNHYHPSNGKVFTYGNFPLDDQLESLNQKLMKFSAAQPENVDKITSPWQGTRTVTANGPIDPLTATESQYKSSLSFLCNDAADTFETFSLRILSSLLLDGHSSPLYQGLIEAGLGSDFSPNTGYDNSTKTTVFSVGLQETTKETAEKLPVVVNELLSKVAETGFDSGKVEAILHQMEIALKRKQANFGMSLLQTVAGPWFNEADPMQLLSWNETVDRFKSEIAKGGYLEGLVKKYFLKQSPDGVMHFTMRPSTEFAGELVATEQANLTQKVSSLTEQDKKKVEESGLALLKFQEAEEDLSCLPTLKVSDIPEKVTYTQLELGGSIAGVPVDWNLKATGLTYFRMKAKLNHLPEHLRPFLPIYADCFTNLGTKQHSMAALEDMIKLKTGGISVSTLIANNHSNLQDYDQALVVSGHCLDGNIDHLFSLMSEMLNNTNFDNREKLRNLIKMSASGAISNVAESGHVYARTFAGSALSAAGKAVEQLSGMTQVKLISELATKEDLSDLISNLKQIHEMAFAKPLMQCFITVDPAQVKNVERGVSGLVESFNASSPSDSAVSDFEVATPAKSFFPLPYQVNFSALSMMGVPYTHQDGAALQILSKLLTNKHLHREIREKGGAYGGGASYSATSGVFGYYSYRDPNSLRTLETMTQAGAWAAQRVWTLQDLEEAKLSVFQGVDAPMSVASEGMVYFTDRITSDMRQKRREELLAVNAKQVVLAAEQYLVSAVQAGKTSVALLGETQDWLLKQPDWKVFDWGTEAAAKVSSVTEELAGAVSEESPSQSSEHVSESSTSAGPVVDSFGQTITNARRGDEGQLYELEMTDRAVSKLSSLLAKKGDEYCLRVALESGGCHGYQYVLKLDNEIDPEEDVIISKEGARVVVDEMSLELVDGSKVDYTMELIGSEFKVVDNPRAVSKCGCDTSIDIDIGKKGGKR</sequence>
<evidence type="ECO:0000256" key="6">
    <source>
        <dbReference type="ARBA" id="ARBA00020167"/>
    </source>
</evidence>
<evidence type="ECO:0000256" key="4">
    <source>
        <dbReference type="ARBA" id="ARBA00007575"/>
    </source>
</evidence>